<gene>
    <name evidence="5" type="primary">rplY</name>
    <name evidence="5" type="synonym">ctc</name>
    <name evidence="9" type="ORF">ENJ65_01805</name>
</gene>
<organism evidence="9">
    <name type="scientific">Candidatus Tenderia electrophaga</name>
    <dbReference type="NCBI Taxonomy" id="1748243"/>
    <lineage>
        <taxon>Bacteria</taxon>
        <taxon>Pseudomonadati</taxon>
        <taxon>Pseudomonadota</taxon>
        <taxon>Gammaproteobacteria</taxon>
        <taxon>Candidatus Tenderiales</taxon>
        <taxon>Candidatus Tenderiaceae</taxon>
        <taxon>Candidatus Tenderia</taxon>
    </lineage>
</organism>
<dbReference type="InterPro" id="IPR020055">
    <property type="entry name" value="Ribosomal_bL25_short"/>
</dbReference>
<dbReference type="EMBL" id="DRNF01000113">
    <property type="protein sequence ID" value="HHJ80349.1"/>
    <property type="molecule type" value="Genomic_DNA"/>
</dbReference>
<dbReference type="NCBIfam" id="NF004128">
    <property type="entry name" value="PRK05618.1-2"/>
    <property type="match status" value="1"/>
</dbReference>
<feature type="compositionally biased region" description="Acidic residues" evidence="6">
    <location>
        <begin position="198"/>
        <end position="216"/>
    </location>
</feature>
<dbReference type="GO" id="GO:0008097">
    <property type="term" value="F:5S rRNA binding"/>
    <property type="evidence" value="ECO:0007669"/>
    <property type="project" value="InterPro"/>
</dbReference>
<comment type="subunit">
    <text evidence="5">Part of the 50S ribosomal subunit; part of the 5S rRNA/L5/L18/L25 subcomplex. Contacts the 5S rRNA. Binds to the 5S rRNA independently of L5 and L18.</text>
</comment>
<evidence type="ECO:0000256" key="1">
    <source>
        <dbReference type="ARBA" id="ARBA00022730"/>
    </source>
</evidence>
<sequence length="216" mass="23157">MSVENFVVDAEPRTDEGKGASRRLRRTGLFPAVIYGANKPAQSISLTHNVMLQHVEHEAFFSHILDVNVAGTTEKAVLKDIQWHPYKPVIMHVDFLRVDESTVIKVQVPVHCIGEDVAPGVKAGGIVTHQLTTVEVSCPAGKLPEYLEADISALELGESVHLSDIKLPEGVVILELAHGEGHDQSVASVVVTRGGASEETEEETAAEGTEGEAAAE</sequence>
<dbReference type="Pfam" id="PF14693">
    <property type="entry name" value="Ribosomal_TL5_C"/>
    <property type="match status" value="1"/>
</dbReference>
<dbReference type="SUPFAM" id="SSF50715">
    <property type="entry name" value="Ribosomal protein L25-like"/>
    <property type="match status" value="1"/>
</dbReference>
<dbReference type="CDD" id="cd00495">
    <property type="entry name" value="Ribosomal_L25_TL5_CTC"/>
    <property type="match status" value="1"/>
</dbReference>
<evidence type="ECO:0000259" key="8">
    <source>
        <dbReference type="Pfam" id="PF14693"/>
    </source>
</evidence>
<dbReference type="GO" id="GO:0022625">
    <property type="term" value="C:cytosolic large ribosomal subunit"/>
    <property type="evidence" value="ECO:0007669"/>
    <property type="project" value="TreeGrafter"/>
</dbReference>
<dbReference type="Gene3D" id="2.40.240.10">
    <property type="entry name" value="Ribosomal Protein L25, Chain P"/>
    <property type="match status" value="1"/>
</dbReference>
<dbReference type="AlphaFoldDB" id="A0A832J3E2"/>
<dbReference type="InterPro" id="IPR020056">
    <property type="entry name" value="Rbsml_bL25/Gln-tRNA_synth_N"/>
</dbReference>
<evidence type="ECO:0000256" key="3">
    <source>
        <dbReference type="ARBA" id="ARBA00022980"/>
    </source>
</evidence>
<dbReference type="InterPro" id="IPR029751">
    <property type="entry name" value="Ribosomal_L25_dom"/>
</dbReference>
<dbReference type="NCBIfam" id="NF004612">
    <property type="entry name" value="PRK05943.1"/>
    <property type="match status" value="1"/>
</dbReference>
<keyword evidence="1 5" id="KW-0699">rRNA-binding</keyword>
<proteinExistence type="inferred from homology"/>
<comment type="similarity">
    <text evidence="5">Belongs to the bacterial ribosomal protein bL25 family. CTC subfamily.</text>
</comment>
<dbReference type="GO" id="GO:0003735">
    <property type="term" value="F:structural constituent of ribosome"/>
    <property type="evidence" value="ECO:0007669"/>
    <property type="project" value="InterPro"/>
</dbReference>
<evidence type="ECO:0000256" key="4">
    <source>
        <dbReference type="ARBA" id="ARBA00023274"/>
    </source>
</evidence>
<accession>A0A832J3E2</accession>
<evidence type="ECO:0000256" key="6">
    <source>
        <dbReference type="SAM" id="MobiDB-lite"/>
    </source>
</evidence>
<comment type="function">
    <text evidence="5">This is one of the proteins that binds to the 5S RNA in the ribosome where it forms part of the central protuberance.</text>
</comment>
<keyword evidence="4 5" id="KW-0687">Ribonucleoprotein</keyword>
<dbReference type="InterPro" id="IPR011035">
    <property type="entry name" value="Ribosomal_bL25/Gln-tRNA_synth"/>
</dbReference>
<comment type="caution">
    <text evidence="9">The sequence shown here is derived from an EMBL/GenBank/DDBJ whole genome shotgun (WGS) entry which is preliminary data.</text>
</comment>
<dbReference type="PANTHER" id="PTHR33284">
    <property type="entry name" value="RIBOSOMAL PROTEIN L25/GLN-TRNA SYNTHETASE, ANTI-CODON-BINDING DOMAIN-CONTAINING PROTEIN"/>
    <property type="match status" value="1"/>
</dbReference>
<dbReference type="Gene3D" id="2.170.120.20">
    <property type="entry name" value="Ribosomal protein L25, beta domain"/>
    <property type="match status" value="1"/>
</dbReference>
<evidence type="ECO:0000259" key="7">
    <source>
        <dbReference type="Pfam" id="PF01386"/>
    </source>
</evidence>
<feature type="domain" description="Large ribosomal subunit protein bL25 beta" evidence="8">
    <location>
        <begin position="104"/>
        <end position="192"/>
    </location>
</feature>
<evidence type="ECO:0000256" key="2">
    <source>
        <dbReference type="ARBA" id="ARBA00022884"/>
    </source>
</evidence>
<evidence type="ECO:0000313" key="9">
    <source>
        <dbReference type="EMBL" id="HHJ80349.1"/>
    </source>
</evidence>
<evidence type="ECO:0000256" key="5">
    <source>
        <dbReference type="HAMAP-Rule" id="MF_01334"/>
    </source>
</evidence>
<dbReference type="HAMAP" id="MF_01334">
    <property type="entry name" value="Ribosomal_bL25_CTC"/>
    <property type="match status" value="1"/>
</dbReference>
<keyword evidence="3 5" id="KW-0689">Ribosomal protein</keyword>
<name>A0A832J3E2_9GAMM</name>
<dbReference type="PANTHER" id="PTHR33284:SF1">
    <property type="entry name" value="RIBOSOMAL PROTEIN L25_GLN-TRNA SYNTHETASE, ANTI-CODON-BINDING DOMAIN-CONTAINING PROTEIN"/>
    <property type="match status" value="1"/>
</dbReference>
<dbReference type="InterPro" id="IPR037121">
    <property type="entry name" value="Ribosomal_bL25_C"/>
</dbReference>
<dbReference type="InterPro" id="IPR001021">
    <property type="entry name" value="Ribosomal_bL25_long"/>
</dbReference>
<feature type="region of interest" description="Disordered" evidence="6">
    <location>
        <begin position="193"/>
        <end position="216"/>
    </location>
</feature>
<keyword evidence="2 5" id="KW-0694">RNA-binding</keyword>
<dbReference type="NCBIfam" id="TIGR00731">
    <property type="entry name" value="bL25_bact_ctc"/>
    <property type="match status" value="1"/>
</dbReference>
<dbReference type="Pfam" id="PF01386">
    <property type="entry name" value="Ribosomal_L25p"/>
    <property type="match status" value="1"/>
</dbReference>
<dbReference type="InterPro" id="IPR020057">
    <property type="entry name" value="Ribosomal_bL25_b-dom"/>
</dbReference>
<dbReference type="NCBIfam" id="NF004130">
    <property type="entry name" value="PRK05618.1-5"/>
    <property type="match status" value="1"/>
</dbReference>
<dbReference type="HAMAP" id="MF_01336">
    <property type="entry name" value="Ribosomal_bL25"/>
    <property type="match status" value="1"/>
</dbReference>
<dbReference type="InterPro" id="IPR020930">
    <property type="entry name" value="Ribosomal_uL5_bac-type"/>
</dbReference>
<protein>
    <recommendedName>
        <fullName evidence="5">Large ribosomal subunit protein bL25</fullName>
    </recommendedName>
    <alternativeName>
        <fullName evidence="5">General stress protein CTC</fullName>
    </alternativeName>
</protein>
<dbReference type="Proteomes" id="UP000885832">
    <property type="component" value="Unassembled WGS sequence"/>
</dbReference>
<feature type="domain" description="Large ribosomal subunit protein bL25 L25" evidence="7">
    <location>
        <begin position="9"/>
        <end position="95"/>
    </location>
</feature>
<dbReference type="GO" id="GO:0006412">
    <property type="term" value="P:translation"/>
    <property type="evidence" value="ECO:0007669"/>
    <property type="project" value="UniProtKB-UniRule"/>
</dbReference>
<reference evidence="9" key="1">
    <citation type="journal article" date="2020" name="mSystems">
        <title>Genome- and Community-Level Interaction Insights into Carbon Utilization and Element Cycling Functions of Hydrothermarchaeota in Hydrothermal Sediment.</title>
        <authorList>
            <person name="Zhou Z."/>
            <person name="Liu Y."/>
            <person name="Xu W."/>
            <person name="Pan J."/>
            <person name="Luo Z.H."/>
            <person name="Li M."/>
        </authorList>
    </citation>
    <scope>NUCLEOTIDE SEQUENCE [LARGE SCALE GENOMIC DNA]</scope>
    <source>
        <strain evidence="9">HyVt-505</strain>
    </source>
</reference>